<dbReference type="Pfam" id="PF14054">
    <property type="entry name" value="DUF4249"/>
    <property type="match status" value="1"/>
</dbReference>
<comment type="caution">
    <text evidence="1">The sequence shown here is derived from an EMBL/GenBank/DDBJ whole genome shotgun (WGS) entry which is preliminary data.</text>
</comment>
<sequence>MRSDFPLVRRLLLWLLALLLPACVDPYSPDIPAAKRSFLVVDGFLNAQGVTTIRLSRTFAVATQLKVPTETRAKVYMEDASGTRFPLTESPTGTYTSAYLTLNPARTYRLHIATDNGLLYASDFVPVKTTQPLDALDWRPENNGLAIYLSTHDDTKATQYYRWEYEETWEITPPFNPSVEYFNNAIRPIRVPYPTRCWGNERAPAIQLAKTTMLSQDVVTDFPLRRLDRTSDRLFTRYSILVQQHALTKDEYSYWEQLRKNTESLGTLFDPQPSQLTGNVHCLSNEAELAFGFVGAHSLAERRIFITHSQLPAGWPYVDGYKSCVPPDTAKDGISPLIRQGFLLPINIVLAGITVATPDCVDCRRRGSATRPAFW</sequence>
<proteinExistence type="predicted"/>
<dbReference type="InterPro" id="IPR025345">
    <property type="entry name" value="DUF4249"/>
</dbReference>
<organism evidence="1 2">
    <name type="scientific">Hymenobacter artigasi</name>
    <dbReference type="NCBI Taxonomy" id="2719616"/>
    <lineage>
        <taxon>Bacteria</taxon>
        <taxon>Pseudomonadati</taxon>
        <taxon>Bacteroidota</taxon>
        <taxon>Cytophagia</taxon>
        <taxon>Cytophagales</taxon>
        <taxon>Hymenobacteraceae</taxon>
        <taxon>Hymenobacter</taxon>
    </lineage>
</organism>
<dbReference type="RefSeq" id="WP_168671685.1">
    <property type="nucleotide sequence ID" value="NZ_JAAVTK010000001.1"/>
</dbReference>
<gene>
    <name evidence="1" type="ORF">HBN54_000648</name>
</gene>
<dbReference type="EMBL" id="JAAVTK010000001">
    <property type="protein sequence ID" value="NKI88069.1"/>
    <property type="molecule type" value="Genomic_DNA"/>
</dbReference>
<dbReference type="Proteomes" id="UP000717634">
    <property type="component" value="Unassembled WGS sequence"/>
</dbReference>
<keyword evidence="2" id="KW-1185">Reference proteome</keyword>
<evidence type="ECO:0000313" key="2">
    <source>
        <dbReference type="Proteomes" id="UP000717634"/>
    </source>
</evidence>
<evidence type="ECO:0000313" key="1">
    <source>
        <dbReference type="EMBL" id="NKI88069.1"/>
    </source>
</evidence>
<accession>A0ABX1HCV3</accession>
<reference evidence="1 2" key="1">
    <citation type="submission" date="2020-03" db="EMBL/GenBank/DDBJ databases">
        <title>Genomic Encyclopedia of Type Strains, Phase IV (KMG-V): Genome sequencing to study the core and pangenomes of soil and plant-associated prokaryotes.</title>
        <authorList>
            <person name="Whitman W."/>
        </authorList>
    </citation>
    <scope>NUCLEOTIDE SEQUENCE [LARGE SCALE GENOMIC DNA]</scope>
    <source>
        <strain evidence="1 2">1B</strain>
    </source>
</reference>
<name>A0ABX1HCV3_9BACT</name>
<protein>
    <recommendedName>
        <fullName evidence="3">DUF4249 domain-containing protein</fullName>
    </recommendedName>
</protein>
<evidence type="ECO:0008006" key="3">
    <source>
        <dbReference type="Google" id="ProtNLM"/>
    </source>
</evidence>